<comment type="caution">
    <text evidence="13">The sequence shown here is derived from an EMBL/GenBank/DDBJ whole genome shotgun (WGS) entry which is preliminary data.</text>
</comment>
<evidence type="ECO:0000256" key="5">
    <source>
        <dbReference type="ARBA" id="ARBA00022840"/>
    </source>
</evidence>
<organism evidence="13 14">
    <name type="scientific">Actinophytocola glycyrrhizae</name>
    <dbReference type="NCBI Taxonomy" id="2044873"/>
    <lineage>
        <taxon>Bacteria</taxon>
        <taxon>Bacillati</taxon>
        <taxon>Actinomycetota</taxon>
        <taxon>Actinomycetes</taxon>
        <taxon>Pseudonocardiales</taxon>
        <taxon>Pseudonocardiaceae</taxon>
    </lineage>
</organism>
<evidence type="ECO:0000256" key="8">
    <source>
        <dbReference type="PIRNR" id="PIRNR006630"/>
    </source>
</evidence>
<dbReference type="CDD" id="cd07570">
    <property type="entry name" value="GAT_Gln-NAD-synth"/>
    <property type="match status" value="1"/>
</dbReference>
<name>A0ABV9RX59_9PSEU</name>
<protein>
    <recommendedName>
        <fullName evidence="7 8">Glutamine-dependent NAD(+) synthetase</fullName>
        <ecNumber evidence="7 8">6.3.5.1</ecNumber>
    </recommendedName>
    <alternativeName>
        <fullName evidence="7 8">NAD(+) synthase [glutamine-hydrolyzing]</fullName>
    </alternativeName>
</protein>
<dbReference type="InterPro" id="IPR014445">
    <property type="entry name" value="Gln-dep_NAD_synthase"/>
</dbReference>
<dbReference type="EC" id="6.3.5.1" evidence="7 8"/>
<dbReference type="InterPro" id="IPR022310">
    <property type="entry name" value="NAD/GMP_synthase"/>
</dbReference>
<dbReference type="InterPro" id="IPR003010">
    <property type="entry name" value="C-N_Hydrolase"/>
</dbReference>
<comment type="function">
    <text evidence="7">Catalyzes the ATP-dependent amidation of deamido-NAD to form NAD. Uses L-glutamine as a nitrogen source.</text>
</comment>
<comment type="similarity">
    <text evidence="2 7 8">In the C-terminal section; belongs to the NAD synthetase family.</text>
</comment>
<dbReference type="InterPro" id="IPR003694">
    <property type="entry name" value="NAD_synthase"/>
</dbReference>
<evidence type="ECO:0000256" key="3">
    <source>
        <dbReference type="ARBA" id="ARBA00022598"/>
    </source>
</evidence>
<dbReference type="PROSITE" id="PS50263">
    <property type="entry name" value="CN_HYDROLASE"/>
    <property type="match status" value="1"/>
</dbReference>
<dbReference type="NCBIfam" id="TIGR00552">
    <property type="entry name" value="nadE"/>
    <property type="match status" value="1"/>
</dbReference>
<dbReference type="SUPFAM" id="SSF56317">
    <property type="entry name" value="Carbon-nitrogen hydrolase"/>
    <property type="match status" value="1"/>
</dbReference>
<keyword evidence="5 7" id="KW-0067">ATP-binding</keyword>
<dbReference type="Gene3D" id="3.40.50.620">
    <property type="entry name" value="HUPs"/>
    <property type="match status" value="1"/>
</dbReference>
<keyword evidence="4 7" id="KW-0547">Nucleotide-binding</keyword>
<evidence type="ECO:0000256" key="11">
    <source>
        <dbReference type="SAM" id="MobiDB-lite"/>
    </source>
</evidence>
<feature type="active site" description="Nucleophile; for glutaminase activity" evidence="7">
    <location>
        <position position="152"/>
    </location>
</feature>
<evidence type="ECO:0000313" key="14">
    <source>
        <dbReference type="Proteomes" id="UP001595859"/>
    </source>
</evidence>
<evidence type="ECO:0000256" key="4">
    <source>
        <dbReference type="ARBA" id="ARBA00022741"/>
    </source>
</evidence>
<dbReference type="RefSeq" id="WP_378055887.1">
    <property type="nucleotide sequence ID" value="NZ_JBHSIS010000004.1"/>
</dbReference>
<feature type="domain" description="CN hydrolase" evidence="12">
    <location>
        <begin position="4"/>
        <end position="249"/>
    </location>
</feature>
<dbReference type="HAMAP" id="MF_02090">
    <property type="entry name" value="NadE_glutamine_dep"/>
    <property type="match status" value="1"/>
</dbReference>
<evidence type="ECO:0000256" key="2">
    <source>
        <dbReference type="ARBA" id="ARBA00007145"/>
    </source>
</evidence>
<feature type="binding site" evidence="7">
    <location>
        <position position="179"/>
    </location>
    <ligand>
        <name>L-glutamine</name>
        <dbReference type="ChEBI" id="CHEBI:58359"/>
    </ligand>
</feature>
<keyword evidence="6 7" id="KW-0520">NAD</keyword>
<reference evidence="14" key="1">
    <citation type="journal article" date="2019" name="Int. J. Syst. Evol. Microbiol.">
        <title>The Global Catalogue of Microorganisms (GCM) 10K type strain sequencing project: providing services to taxonomists for standard genome sequencing and annotation.</title>
        <authorList>
            <consortium name="The Broad Institute Genomics Platform"/>
            <consortium name="The Broad Institute Genome Sequencing Center for Infectious Disease"/>
            <person name="Wu L."/>
            <person name="Ma J."/>
        </authorList>
    </citation>
    <scope>NUCLEOTIDE SEQUENCE [LARGE SCALE GENOMIC DNA]</scope>
    <source>
        <strain evidence="14">ZS-22-S1</strain>
    </source>
</reference>
<feature type="binding site" evidence="7">
    <location>
        <position position="541"/>
    </location>
    <ligand>
        <name>deamido-NAD(+)</name>
        <dbReference type="ChEBI" id="CHEBI:58437"/>
        <note>ligand shared between two neighboring subunits</note>
    </ligand>
</feature>
<feature type="binding site" evidence="7">
    <location>
        <begin position="319"/>
        <end position="326"/>
    </location>
    <ligand>
        <name>ATP</name>
        <dbReference type="ChEBI" id="CHEBI:30616"/>
    </ligand>
</feature>
<dbReference type="InterPro" id="IPR036526">
    <property type="entry name" value="C-N_Hydrolase_sf"/>
</dbReference>
<evidence type="ECO:0000256" key="6">
    <source>
        <dbReference type="ARBA" id="ARBA00023027"/>
    </source>
</evidence>
<gene>
    <name evidence="7" type="primary">nadE</name>
    <name evidence="13" type="ORF">ACFPCV_10500</name>
</gene>
<accession>A0ABV9RX59</accession>
<dbReference type="Pfam" id="PF00795">
    <property type="entry name" value="CN_hydrolase"/>
    <property type="match status" value="1"/>
</dbReference>
<dbReference type="GO" id="GO:0003952">
    <property type="term" value="F:NAD+ synthase (glutamine-hydrolyzing) activity"/>
    <property type="evidence" value="ECO:0007669"/>
    <property type="project" value="UniProtKB-EC"/>
</dbReference>
<evidence type="ECO:0000313" key="13">
    <source>
        <dbReference type="EMBL" id="MFC4853935.1"/>
    </source>
</evidence>
<dbReference type="Pfam" id="PF02540">
    <property type="entry name" value="NAD_synthase"/>
    <property type="match status" value="1"/>
</dbReference>
<feature type="binding site" evidence="7">
    <location>
        <position position="420"/>
    </location>
    <ligand>
        <name>ATP</name>
        <dbReference type="ChEBI" id="CHEBI:30616"/>
    </ligand>
</feature>
<feature type="binding site" evidence="7">
    <location>
        <position position="122"/>
    </location>
    <ligand>
        <name>L-glutamine</name>
        <dbReference type="ChEBI" id="CHEBI:58359"/>
    </ligand>
</feature>
<evidence type="ECO:0000256" key="9">
    <source>
        <dbReference type="PROSITE-ProRule" id="PRU10139"/>
    </source>
</evidence>
<dbReference type="InterPro" id="IPR000132">
    <property type="entry name" value="Nitrilase/CN_hydratase_CS"/>
</dbReference>
<feature type="binding site" evidence="7">
    <location>
        <position position="185"/>
    </location>
    <ligand>
        <name>L-glutamine</name>
        <dbReference type="ChEBI" id="CHEBI:58359"/>
    </ligand>
</feature>
<dbReference type="CDD" id="cd00553">
    <property type="entry name" value="NAD_synthase"/>
    <property type="match status" value="1"/>
</dbReference>
<dbReference type="NCBIfam" id="NF010588">
    <property type="entry name" value="PRK13981.1"/>
    <property type="match status" value="1"/>
</dbReference>
<dbReference type="PIRSF" id="PIRSF006630">
    <property type="entry name" value="NADS_GAT"/>
    <property type="match status" value="1"/>
</dbReference>
<comment type="catalytic activity">
    <reaction evidence="7 8">
        <text>deamido-NAD(+) + L-glutamine + ATP + H2O = L-glutamate + AMP + diphosphate + NAD(+) + H(+)</text>
        <dbReference type="Rhea" id="RHEA:24384"/>
        <dbReference type="ChEBI" id="CHEBI:15377"/>
        <dbReference type="ChEBI" id="CHEBI:15378"/>
        <dbReference type="ChEBI" id="CHEBI:29985"/>
        <dbReference type="ChEBI" id="CHEBI:30616"/>
        <dbReference type="ChEBI" id="CHEBI:33019"/>
        <dbReference type="ChEBI" id="CHEBI:57540"/>
        <dbReference type="ChEBI" id="CHEBI:58359"/>
        <dbReference type="ChEBI" id="CHEBI:58437"/>
        <dbReference type="ChEBI" id="CHEBI:456215"/>
        <dbReference type="EC" id="6.3.5.1"/>
    </reaction>
</comment>
<feature type="active site" description="For glutaminase activity" evidence="7">
    <location>
        <position position="116"/>
    </location>
</feature>
<comment type="caution">
    <text evidence="7">Lacks conserved residue(s) required for the propagation of feature annotation.</text>
</comment>
<evidence type="ECO:0000256" key="7">
    <source>
        <dbReference type="HAMAP-Rule" id="MF_02090"/>
    </source>
</evidence>
<feature type="active site" description="Proton acceptor; for glutaminase activity" evidence="7">
    <location>
        <position position="44"/>
    </location>
</feature>
<dbReference type="EMBL" id="JBHSIS010000004">
    <property type="protein sequence ID" value="MFC4853935.1"/>
    <property type="molecule type" value="Genomic_DNA"/>
</dbReference>
<feature type="binding site" evidence="7">
    <location>
        <position position="425"/>
    </location>
    <ligand>
        <name>deamido-NAD(+)</name>
        <dbReference type="ChEBI" id="CHEBI:58437"/>
        <note>ligand shared between two neighboring subunits</note>
    </ligand>
</feature>
<comment type="pathway">
    <text evidence="1 7 8">Cofactor biosynthesis; NAD(+) biosynthesis; NAD(+) from deamido-NAD(+) (L-Gln route): step 1/1.</text>
</comment>
<feature type="region of interest" description="Disordered" evidence="11">
    <location>
        <begin position="464"/>
        <end position="489"/>
    </location>
</feature>
<feature type="binding site" evidence="7">
    <location>
        <position position="396"/>
    </location>
    <ligand>
        <name>deamido-NAD(+)</name>
        <dbReference type="ChEBI" id="CHEBI:58437"/>
        <note>ligand shared between two neighboring subunits</note>
    </ligand>
</feature>
<keyword evidence="14" id="KW-1185">Reference proteome</keyword>
<dbReference type="InterPro" id="IPR014729">
    <property type="entry name" value="Rossmann-like_a/b/a_fold"/>
</dbReference>
<proteinExistence type="inferred from homology"/>
<dbReference type="Gene3D" id="3.60.110.10">
    <property type="entry name" value="Carbon-nitrogen hydrolase"/>
    <property type="match status" value="1"/>
</dbReference>
<evidence type="ECO:0000256" key="10">
    <source>
        <dbReference type="RuleBase" id="RU003811"/>
    </source>
</evidence>
<sequence length="572" mass="61481">MPQLRIALAQVNATVGDLAGNASLIAAWTARAAADGAHVVVFPEMVLTGYPVEDLALRQSFASASRQALTELAARLDADGHGSVAAVVSYLDRDDVGPRDAVAVLYDGRVAATQFKHHLPNYGVFDERRLFKPGHTLDIVRLHGLEIGMVICEDIWQEGGPIAALGAAGVDLVVAPNASPYERHKDDQREPLVARRAAEAGAPLVYVNQVGGQDDLVFDGDSMVVSESGELLTRLPQFVEHLTVMDLDLPGGAPTLAGDLAGFAVRRVPLSDAPLAPYPARPLPDAFEPLSELEEMWRALTLGLCDYVRKNGFTSVVLGLSGGIDSAVTAALAVDALGASNVYGVSMPSVYSSDHSKSDAADLAERVGCHYQEQPIANMVEVFVSQLALTGLAEENVQARCRGVTLMALSNQHGHLVLATGNKTELAVGYSTIYGDAVGGFAPIKDVPKTLVWELARWRNEAAAARGETPPIPENSITKPPSAELRPGQMDADSLPDYDLLDRVLDDYIEGDRGYSDLVAAGFAPELIDRVLRMVDRAEYKRRQYPPGTKITFKAFGRDRRLPMTNAWREGK</sequence>
<comment type="similarity">
    <text evidence="10">Belongs to the NAD synthetase family.</text>
</comment>
<feature type="active site" description="Proton acceptor" evidence="9">
    <location>
        <position position="44"/>
    </location>
</feature>
<evidence type="ECO:0000259" key="12">
    <source>
        <dbReference type="PROSITE" id="PS50263"/>
    </source>
</evidence>
<dbReference type="PANTHER" id="PTHR23090">
    <property type="entry name" value="NH 3 /GLUTAMINE-DEPENDENT NAD + SYNTHETASE"/>
    <property type="match status" value="1"/>
</dbReference>
<dbReference type="SUPFAM" id="SSF52402">
    <property type="entry name" value="Adenine nucleotide alpha hydrolases-like"/>
    <property type="match status" value="1"/>
</dbReference>
<dbReference type="Proteomes" id="UP001595859">
    <property type="component" value="Unassembled WGS sequence"/>
</dbReference>
<dbReference type="PROSITE" id="PS00920">
    <property type="entry name" value="NITRIL_CHT_1"/>
    <property type="match status" value="1"/>
</dbReference>
<dbReference type="PANTHER" id="PTHR23090:SF9">
    <property type="entry name" value="GLUTAMINE-DEPENDENT NAD(+) SYNTHETASE"/>
    <property type="match status" value="1"/>
</dbReference>
<keyword evidence="3 7" id="KW-0436">Ligase</keyword>
<evidence type="ECO:0000256" key="1">
    <source>
        <dbReference type="ARBA" id="ARBA00005188"/>
    </source>
</evidence>